<evidence type="ECO:0000313" key="6">
    <source>
        <dbReference type="EMBL" id="KAE9120709.1"/>
    </source>
</evidence>
<keyword evidence="1" id="KW-1133">Transmembrane helix</keyword>
<evidence type="ECO:0000313" key="3">
    <source>
        <dbReference type="EMBL" id="KAE8990119.1"/>
    </source>
</evidence>
<dbReference type="EMBL" id="QXGB01001433">
    <property type="protein sequence ID" value="KAE9190869.1"/>
    <property type="molecule type" value="Genomic_DNA"/>
</dbReference>
<evidence type="ECO:0000313" key="12">
    <source>
        <dbReference type="Proteomes" id="UP000429523"/>
    </source>
</evidence>
<dbReference type="EMBL" id="QXGA01001375">
    <property type="protein sequence ID" value="KAE9120709.1"/>
    <property type="molecule type" value="Genomic_DNA"/>
</dbReference>
<dbReference type="EMBL" id="QXGD01001497">
    <property type="protein sequence ID" value="KAE9204843.1"/>
    <property type="molecule type" value="Genomic_DNA"/>
</dbReference>
<evidence type="ECO:0000313" key="16">
    <source>
        <dbReference type="Proteomes" id="UP000440732"/>
    </source>
</evidence>
<dbReference type="Proteomes" id="UP000488956">
    <property type="component" value="Unassembled WGS sequence"/>
</dbReference>
<proteinExistence type="predicted"/>
<evidence type="ECO:0000313" key="15">
    <source>
        <dbReference type="Proteomes" id="UP000440367"/>
    </source>
</evidence>
<dbReference type="EMBL" id="QXFX01001091">
    <property type="protein sequence ID" value="KAE9096901.1"/>
    <property type="molecule type" value="Genomic_DNA"/>
</dbReference>
<dbReference type="Proteomes" id="UP000441208">
    <property type="component" value="Unassembled WGS sequence"/>
</dbReference>
<evidence type="ECO:0000256" key="1">
    <source>
        <dbReference type="SAM" id="Phobius"/>
    </source>
</evidence>
<dbReference type="EMBL" id="QXGE01001326">
    <property type="protein sequence ID" value="KAE9294234.1"/>
    <property type="molecule type" value="Genomic_DNA"/>
</dbReference>
<keyword evidence="1" id="KW-0812">Transmembrane</keyword>
<dbReference type="Proteomes" id="UP000429523">
    <property type="component" value="Unassembled WGS sequence"/>
</dbReference>
<dbReference type="EMBL" id="QXFW01001482">
    <property type="protein sequence ID" value="KAE8990119.1"/>
    <property type="molecule type" value="Genomic_DNA"/>
</dbReference>
<dbReference type="AlphaFoldDB" id="A0A6A3WXC1"/>
<evidence type="ECO:0000313" key="17">
    <source>
        <dbReference type="Proteomes" id="UP000441208"/>
    </source>
</evidence>
<evidence type="ECO:0000313" key="14">
    <source>
        <dbReference type="Proteomes" id="UP000437068"/>
    </source>
</evidence>
<dbReference type="Proteomes" id="UP000440732">
    <property type="component" value="Unassembled WGS sequence"/>
</dbReference>
<evidence type="ECO:0008006" key="22">
    <source>
        <dbReference type="Google" id="ProtNLM"/>
    </source>
</evidence>
<evidence type="ECO:0000313" key="13">
    <source>
        <dbReference type="Proteomes" id="UP000433483"/>
    </source>
</evidence>
<evidence type="ECO:0000313" key="8">
    <source>
        <dbReference type="EMBL" id="KAE9204843.1"/>
    </source>
</evidence>
<evidence type="ECO:0000313" key="4">
    <source>
        <dbReference type="EMBL" id="KAE9092891.1"/>
    </source>
</evidence>
<organism evidence="7 13">
    <name type="scientific">Phytophthora fragariae</name>
    <dbReference type="NCBI Taxonomy" id="53985"/>
    <lineage>
        <taxon>Eukaryota</taxon>
        <taxon>Sar</taxon>
        <taxon>Stramenopiles</taxon>
        <taxon>Oomycota</taxon>
        <taxon>Peronosporomycetes</taxon>
        <taxon>Peronosporales</taxon>
        <taxon>Peronosporaceae</taxon>
        <taxon>Phytophthora</taxon>
    </lineage>
</organism>
<dbReference type="Proteomes" id="UP000476176">
    <property type="component" value="Unassembled WGS sequence"/>
</dbReference>
<dbReference type="Proteomes" id="UP000433483">
    <property type="component" value="Unassembled WGS sequence"/>
</dbReference>
<evidence type="ECO:0000313" key="2">
    <source>
        <dbReference type="EMBL" id="KAE8931365.1"/>
    </source>
</evidence>
<evidence type="ECO:0000313" key="5">
    <source>
        <dbReference type="EMBL" id="KAE9096901.1"/>
    </source>
</evidence>
<evidence type="ECO:0000313" key="21">
    <source>
        <dbReference type="Proteomes" id="UP000488956"/>
    </source>
</evidence>
<dbReference type="EMBL" id="QXGC01001079">
    <property type="protein sequence ID" value="KAE9211866.1"/>
    <property type="molecule type" value="Genomic_DNA"/>
</dbReference>
<dbReference type="Proteomes" id="UP000460718">
    <property type="component" value="Unassembled WGS sequence"/>
</dbReference>
<gene>
    <name evidence="10" type="ORF">PF001_g17875</name>
    <name evidence="8" type="ORF">PF002_g20505</name>
    <name evidence="9" type="ORF">PF004_g15787</name>
    <name evidence="7" type="ORF">PF005_g19076</name>
    <name evidence="6" type="ORF">PF006_g18069</name>
    <name evidence="4" type="ORF">PF007_g18310</name>
    <name evidence="11" type="ORF">PF008_g16802</name>
    <name evidence="2" type="ORF">PF009_g18577</name>
    <name evidence="5" type="ORF">PF010_g16165</name>
    <name evidence="3" type="ORF">PF011_g18480</name>
</gene>
<dbReference type="EMBL" id="QXGF01001251">
    <property type="protein sequence ID" value="KAE8931365.1"/>
    <property type="molecule type" value="Genomic_DNA"/>
</dbReference>
<accession>A0A6A3WXC1</accession>
<sequence length="50" mass="5507">MSIGMTAAFNVDVSVLSIEFTALYMILFGVTLGPLVWAMMTDIFPHPMLL</sequence>
<evidence type="ECO:0000313" key="10">
    <source>
        <dbReference type="EMBL" id="KAE9294234.1"/>
    </source>
</evidence>
<protein>
    <recommendedName>
        <fullName evidence="22">Major facilitator superfamily (MFS) profile domain-containing protein</fullName>
    </recommendedName>
</protein>
<evidence type="ECO:0000313" key="9">
    <source>
        <dbReference type="EMBL" id="KAE9211866.1"/>
    </source>
</evidence>
<dbReference type="OrthoDB" id="100765at2759"/>
<dbReference type="EMBL" id="QXFY01001174">
    <property type="protein sequence ID" value="KAE9325702.1"/>
    <property type="molecule type" value="Genomic_DNA"/>
</dbReference>
<keyword evidence="1" id="KW-0472">Membrane</keyword>
<dbReference type="Proteomes" id="UP000486351">
    <property type="component" value="Unassembled WGS sequence"/>
</dbReference>
<name>A0A6A3WXC1_9STRA</name>
<dbReference type="Proteomes" id="UP000440367">
    <property type="component" value="Unassembled WGS sequence"/>
</dbReference>
<evidence type="ECO:0000313" key="20">
    <source>
        <dbReference type="Proteomes" id="UP000486351"/>
    </source>
</evidence>
<comment type="caution">
    <text evidence="7">The sequence shown here is derived from an EMBL/GenBank/DDBJ whole genome shotgun (WGS) entry which is preliminary data.</text>
</comment>
<feature type="transmembrane region" description="Helical" evidence="1">
    <location>
        <begin position="20"/>
        <end position="40"/>
    </location>
</feature>
<dbReference type="EMBL" id="QXFZ01001305">
    <property type="protein sequence ID" value="KAE9092891.1"/>
    <property type="molecule type" value="Genomic_DNA"/>
</dbReference>
<evidence type="ECO:0000313" key="18">
    <source>
        <dbReference type="Proteomes" id="UP000460718"/>
    </source>
</evidence>
<dbReference type="Proteomes" id="UP000437068">
    <property type="component" value="Unassembled WGS sequence"/>
</dbReference>
<reference evidence="12 13" key="1">
    <citation type="submission" date="2018-08" db="EMBL/GenBank/DDBJ databases">
        <title>Genomic investigation of the strawberry pathogen Phytophthora fragariae indicates pathogenicity is determined by transcriptional variation in three key races.</title>
        <authorList>
            <person name="Adams T.M."/>
            <person name="Armitage A.D."/>
            <person name="Sobczyk M.K."/>
            <person name="Bates H.J."/>
            <person name="Dunwell J.M."/>
            <person name="Nellist C.F."/>
            <person name="Harrison R.J."/>
        </authorList>
    </citation>
    <scope>NUCLEOTIDE SEQUENCE [LARGE SCALE GENOMIC DNA]</scope>
    <source>
        <strain evidence="10 14">A4</strain>
        <strain evidence="8 15">BC-1</strain>
        <strain evidence="9 19">BC-23</strain>
        <strain evidence="7 13">NOV-27</strain>
        <strain evidence="6 16">NOV-5</strain>
        <strain evidence="4 17">NOV-71</strain>
        <strain evidence="11 20">NOV-77</strain>
        <strain evidence="2 12">NOV-9</strain>
        <strain evidence="5 21">ONT-3</strain>
        <strain evidence="3 18">SCRP245</strain>
    </source>
</reference>
<evidence type="ECO:0000313" key="19">
    <source>
        <dbReference type="Proteomes" id="UP000476176"/>
    </source>
</evidence>
<evidence type="ECO:0000313" key="7">
    <source>
        <dbReference type="EMBL" id="KAE9190869.1"/>
    </source>
</evidence>
<keyword evidence="13" id="KW-1185">Reference proteome</keyword>
<evidence type="ECO:0000313" key="11">
    <source>
        <dbReference type="EMBL" id="KAE9325702.1"/>
    </source>
</evidence>